<evidence type="ECO:0008006" key="4">
    <source>
        <dbReference type="Google" id="ProtNLM"/>
    </source>
</evidence>
<keyword evidence="3" id="KW-1185">Reference proteome</keyword>
<name>A0ABD1DJU8_CULPP</name>
<dbReference type="PANTHER" id="PTHR21163">
    <property type="entry name" value="PROTEIN G12"/>
    <property type="match status" value="1"/>
</dbReference>
<comment type="caution">
    <text evidence="2">The sequence shown here is derived from an EMBL/GenBank/DDBJ whole genome shotgun (WGS) entry which is preliminary data.</text>
</comment>
<keyword evidence="1" id="KW-0732">Signal</keyword>
<organism evidence="2 3">
    <name type="scientific">Culex pipiens pipiens</name>
    <name type="common">Northern house mosquito</name>
    <dbReference type="NCBI Taxonomy" id="38569"/>
    <lineage>
        <taxon>Eukaryota</taxon>
        <taxon>Metazoa</taxon>
        <taxon>Ecdysozoa</taxon>
        <taxon>Arthropoda</taxon>
        <taxon>Hexapoda</taxon>
        <taxon>Insecta</taxon>
        <taxon>Pterygota</taxon>
        <taxon>Neoptera</taxon>
        <taxon>Endopterygota</taxon>
        <taxon>Diptera</taxon>
        <taxon>Nematocera</taxon>
        <taxon>Culicoidea</taxon>
        <taxon>Culicidae</taxon>
        <taxon>Culicinae</taxon>
        <taxon>Culicini</taxon>
        <taxon>Culex</taxon>
        <taxon>Culex</taxon>
    </lineage>
</organism>
<dbReference type="InterPro" id="IPR010629">
    <property type="entry name" value="Ins_allergen"/>
</dbReference>
<dbReference type="AlphaFoldDB" id="A0ABD1DJU8"/>
<protein>
    <recommendedName>
        <fullName evidence="4">Insect allergen related repeat protein</fullName>
    </recommendedName>
</protein>
<accession>A0ABD1DJU8</accession>
<reference evidence="2 3" key="1">
    <citation type="submission" date="2024-05" db="EMBL/GenBank/DDBJ databases">
        <title>Culex pipiens pipiens assembly and annotation.</title>
        <authorList>
            <person name="Alout H."/>
            <person name="Durand T."/>
        </authorList>
    </citation>
    <scope>NUCLEOTIDE SEQUENCE [LARGE SCALE GENOMIC DNA]</scope>
    <source>
        <strain evidence="2">HA-2024</strain>
        <tissue evidence="2">Whole body</tissue>
    </source>
</reference>
<evidence type="ECO:0000256" key="1">
    <source>
        <dbReference type="SAM" id="SignalP"/>
    </source>
</evidence>
<dbReference type="PANTHER" id="PTHR21163:SF1">
    <property type="entry name" value="PROTEIN G12"/>
    <property type="match status" value="1"/>
</dbReference>
<proteinExistence type="predicted"/>
<gene>
    <name evidence="2" type="ORF">pipiens_007997</name>
</gene>
<evidence type="ECO:0000313" key="3">
    <source>
        <dbReference type="Proteomes" id="UP001562425"/>
    </source>
</evidence>
<dbReference type="Pfam" id="PF06757">
    <property type="entry name" value="Ins_allergen_rp"/>
    <property type="match status" value="1"/>
</dbReference>
<dbReference type="Proteomes" id="UP001562425">
    <property type="component" value="Unassembled WGS sequence"/>
</dbReference>
<dbReference type="EMBL" id="JBEHCU010005475">
    <property type="protein sequence ID" value="KAL1399694.1"/>
    <property type="molecule type" value="Genomic_DNA"/>
</dbReference>
<evidence type="ECO:0000313" key="2">
    <source>
        <dbReference type="EMBL" id="KAL1399694.1"/>
    </source>
</evidence>
<feature type="chain" id="PRO_5044813554" description="Insect allergen related repeat protein" evidence="1">
    <location>
        <begin position="21"/>
        <end position="225"/>
    </location>
</feature>
<sequence>MEPSIVSLLLLFSLGASSSGYNLPTTRHVEEQPRHHLQQDILDFLNLIPFDDVQSLMQYYYHYDAQVESALDYVSSEDYSQIKLEIMNLSEVRSFRRYLDGIGFSVVHVWRELTKRFDVEEIFAEPDEAMRSLNLTTRGLNGLVDDILALLPQDEIILLFFDKLETSNDFSYFFEQVGSGEFENVLNMLQSSQQLRILLWRLQRHGFDIPGWIQQIQRYFSFSSF</sequence>
<feature type="signal peptide" evidence="1">
    <location>
        <begin position="1"/>
        <end position="20"/>
    </location>
</feature>